<feature type="binding site" description="covalent" evidence="7">
    <location>
        <position position="142"/>
    </location>
    <ligand>
        <name>heme c</name>
        <dbReference type="ChEBI" id="CHEBI:61717"/>
    </ligand>
</feature>
<feature type="binding site" description="covalent" evidence="7">
    <location>
        <position position="145"/>
    </location>
    <ligand>
        <name>heme c</name>
        <dbReference type="ChEBI" id="CHEBI:61717"/>
    </ligand>
</feature>
<dbReference type="STRING" id="1122252.SAMN05660443_0774"/>
<protein>
    <submittedName>
        <fullName evidence="9">Cytochrome c556</fullName>
    </submittedName>
</protein>
<dbReference type="GO" id="GO:0022900">
    <property type="term" value="P:electron transport chain"/>
    <property type="evidence" value="ECO:0007669"/>
    <property type="project" value="InterPro"/>
</dbReference>
<evidence type="ECO:0000256" key="8">
    <source>
        <dbReference type="SAM" id="SignalP"/>
    </source>
</evidence>
<evidence type="ECO:0000313" key="9">
    <source>
        <dbReference type="EMBL" id="SFB89296.1"/>
    </source>
</evidence>
<dbReference type="Pfam" id="PF01322">
    <property type="entry name" value="Cytochrom_C_2"/>
    <property type="match status" value="1"/>
</dbReference>
<dbReference type="RefSeq" id="WP_091959392.1">
    <property type="nucleotide sequence ID" value="NZ_FOLH01000001.1"/>
</dbReference>
<evidence type="ECO:0000256" key="2">
    <source>
        <dbReference type="ARBA" id="ARBA00022617"/>
    </source>
</evidence>
<comment type="PTM">
    <text evidence="7">Binds 1 heme group per subunit.</text>
</comment>
<dbReference type="AlphaFoldDB" id="A0A1I1ERI8"/>
<evidence type="ECO:0000256" key="6">
    <source>
        <dbReference type="PIRSR" id="PIRSR000027-1"/>
    </source>
</evidence>
<keyword evidence="8" id="KW-0732">Signal</keyword>
<name>A0A1I1ERI8_9GAMM</name>
<dbReference type="InterPro" id="IPR012127">
    <property type="entry name" value="Cyt_c_prime"/>
</dbReference>
<dbReference type="OrthoDB" id="5520910at2"/>
<keyword evidence="2 7" id="KW-0349">Heme</keyword>
<proteinExistence type="predicted"/>
<accession>A0A1I1ERI8</accession>
<dbReference type="GO" id="GO:0020037">
    <property type="term" value="F:heme binding"/>
    <property type="evidence" value="ECO:0007669"/>
    <property type="project" value="InterPro"/>
</dbReference>
<dbReference type="GO" id="GO:0005506">
    <property type="term" value="F:iron ion binding"/>
    <property type="evidence" value="ECO:0007669"/>
    <property type="project" value="InterPro"/>
</dbReference>
<evidence type="ECO:0000256" key="4">
    <source>
        <dbReference type="ARBA" id="ARBA00022982"/>
    </source>
</evidence>
<feature type="chain" id="PRO_5011732833" evidence="8">
    <location>
        <begin position="22"/>
        <end position="152"/>
    </location>
</feature>
<dbReference type="PIRSF" id="PIRSF000027">
    <property type="entry name" value="Cytc_c_prime"/>
    <property type="match status" value="1"/>
</dbReference>
<keyword evidence="5 6" id="KW-0408">Iron</keyword>
<dbReference type="InterPro" id="IPR002321">
    <property type="entry name" value="Cyt_c_II"/>
</dbReference>
<dbReference type="Proteomes" id="UP000199058">
    <property type="component" value="Unassembled WGS sequence"/>
</dbReference>
<keyword evidence="10" id="KW-1185">Reference proteome</keyword>
<reference evidence="9 10" key="1">
    <citation type="submission" date="2016-10" db="EMBL/GenBank/DDBJ databases">
        <authorList>
            <person name="de Groot N.N."/>
        </authorList>
    </citation>
    <scope>NUCLEOTIDE SEQUENCE [LARGE SCALE GENOMIC DNA]</scope>
    <source>
        <strain evidence="9 10">DSM 18438</strain>
    </source>
</reference>
<evidence type="ECO:0000256" key="5">
    <source>
        <dbReference type="ARBA" id="ARBA00023004"/>
    </source>
</evidence>
<dbReference type="Gene3D" id="1.20.120.10">
    <property type="entry name" value="Cytochrome c/b562"/>
    <property type="match status" value="1"/>
</dbReference>
<dbReference type="GO" id="GO:0042597">
    <property type="term" value="C:periplasmic space"/>
    <property type="evidence" value="ECO:0007669"/>
    <property type="project" value="InterPro"/>
</dbReference>
<keyword evidence="4" id="KW-0249">Electron transport</keyword>
<gene>
    <name evidence="9" type="ORF">SAMN05660443_0774</name>
</gene>
<sequence>MFKKAIIAVAAGLLTATSVQADYFDPEDAVKYRQALYQVISAQASVMGGMVRGDLDFDGEEINQRARTIAQTAQLLPETYFPETRGVGNTRMRDRAWNNMEDFQSKGGNFRTALEDLIEASSQSDFDSSKARSAVGALVQSCRSCHDDYRAR</sequence>
<dbReference type="PROSITE" id="PS51009">
    <property type="entry name" value="CYTCII"/>
    <property type="match status" value="1"/>
</dbReference>
<feature type="binding site" description="axial binding residue" evidence="6">
    <location>
        <position position="146"/>
    </location>
    <ligand>
        <name>heme c</name>
        <dbReference type="ChEBI" id="CHEBI:61717"/>
    </ligand>
    <ligandPart>
        <name>Fe</name>
        <dbReference type="ChEBI" id="CHEBI:18248"/>
    </ligandPart>
</feature>
<keyword evidence="3 6" id="KW-0479">Metal-binding</keyword>
<organism evidence="9 10">
    <name type="scientific">Marinospirillum celere</name>
    <dbReference type="NCBI Taxonomy" id="1122252"/>
    <lineage>
        <taxon>Bacteria</taxon>
        <taxon>Pseudomonadati</taxon>
        <taxon>Pseudomonadota</taxon>
        <taxon>Gammaproteobacteria</taxon>
        <taxon>Oceanospirillales</taxon>
        <taxon>Oceanospirillaceae</taxon>
        <taxon>Marinospirillum</taxon>
    </lineage>
</organism>
<dbReference type="InterPro" id="IPR010980">
    <property type="entry name" value="Cyt_c/b562"/>
</dbReference>
<evidence type="ECO:0000313" key="10">
    <source>
        <dbReference type="Proteomes" id="UP000199058"/>
    </source>
</evidence>
<keyword evidence="1" id="KW-0813">Transport</keyword>
<feature type="signal peptide" evidence="8">
    <location>
        <begin position="1"/>
        <end position="21"/>
    </location>
</feature>
<evidence type="ECO:0000256" key="1">
    <source>
        <dbReference type="ARBA" id="ARBA00022448"/>
    </source>
</evidence>
<dbReference type="EMBL" id="FOLH01000001">
    <property type="protein sequence ID" value="SFB89296.1"/>
    <property type="molecule type" value="Genomic_DNA"/>
</dbReference>
<evidence type="ECO:0000256" key="3">
    <source>
        <dbReference type="ARBA" id="ARBA00022723"/>
    </source>
</evidence>
<dbReference type="SUPFAM" id="SSF47175">
    <property type="entry name" value="Cytochromes"/>
    <property type="match status" value="1"/>
</dbReference>
<evidence type="ECO:0000256" key="7">
    <source>
        <dbReference type="PIRSR" id="PIRSR000027-2"/>
    </source>
</evidence>
<dbReference type="GO" id="GO:0009055">
    <property type="term" value="F:electron transfer activity"/>
    <property type="evidence" value="ECO:0007669"/>
    <property type="project" value="InterPro"/>
</dbReference>